<dbReference type="InterPro" id="IPR025648">
    <property type="entry name" value="DUF4358"/>
</dbReference>
<protein>
    <submittedName>
        <fullName evidence="1">DUF4358 domain-containing protein</fullName>
    </submittedName>
</protein>
<accession>A0A3E3E0K9</accession>
<dbReference type="RefSeq" id="WP_007050310.1">
    <property type="nucleotide sequence ID" value="NZ_CABKNJ010000001.1"/>
</dbReference>
<dbReference type="PROSITE" id="PS51257">
    <property type="entry name" value="PROKAR_LIPOPROTEIN"/>
    <property type="match status" value="1"/>
</dbReference>
<dbReference type="AlphaFoldDB" id="A0A3E3E0K9"/>
<dbReference type="EMBL" id="QUSM01000002">
    <property type="protein sequence ID" value="RGD75082.1"/>
    <property type="molecule type" value="Genomic_DNA"/>
</dbReference>
<organism evidence="1 2">
    <name type="scientific">Anaerofustis stercorihominis</name>
    <dbReference type="NCBI Taxonomy" id="214853"/>
    <lineage>
        <taxon>Bacteria</taxon>
        <taxon>Bacillati</taxon>
        <taxon>Bacillota</taxon>
        <taxon>Clostridia</taxon>
        <taxon>Eubacteriales</taxon>
        <taxon>Eubacteriaceae</taxon>
        <taxon>Anaerofustis</taxon>
    </lineage>
</organism>
<dbReference type="Proteomes" id="UP000261212">
    <property type="component" value="Unassembled WGS sequence"/>
</dbReference>
<proteinExistence type="predicted"/>
<gene>
    <name evidence="1" type="ORF">DW687_01810</name>
</gene>
<evidence type="ECO:0000313" key="2">
    <source>
        <dbReference type="Proteomes" id="UP000261212"/>
    </source>
</evidence>
<evidence type="ECO:0000313" key="1">
    <source>
        <dbReference type="EMBL" id="RGD75082.1"/>
    </source>
</evidence>
<sequence length="171" mass="20164">MKRRIAILSIVTIFCATLFMGCGKKEYITTLNLRKTANIIEELTYEKDNKNVPIFYNMTSPNEKEINKIYKIDESMLEELIIRQSALRTKSNLYILAKVKPDKKEEVKKSIDNYMIGYENTWKGQNQTEYNLVVNRSYYENNNYLIYVISYDNNKVIDAFTSSFEEKEVSK</sequence>
<reference evidence="1 2" key="1">
    <citation type="submission" date="2018-08" db="EMBL/GenBank/DDBJ databases">
        <title>A genome reference for cultivated species of the human gut microbiota.</title>
        <authorList>
            <person name="Zou Y."/>
            <person name="Xue W."/>
            <person name="Luo G."/>
        </authorList>
    </citation>
    <scope>NUCLEOTIDE SEQUENCE [LARGE SCALE GENOMIC DNA]</scope>
    <source>
        <strain evidence="1 2">AM25-6</strain>
    </source>
</reference>
<name>A0A3E3E0K9_9FIRM</name>
<dbReference type="Pfam" id="PF14270">
    <property type="entry name" value="DUF4358"/>
    <property type="match status" value="1"/>
</dbReference>
<dbReference type="GeneID" id="98000623"/>
<comment type="caution">
    <text evidence="1">The sequence shown here is derived from an EMBL/GenBank/DDBJ whole genome shotgun (WGS) entry which is preliminary data.</text>
</comment>